<comment type="caution">
    <text evidence="3">The sequence shown here is derived from an EMBL/GenBank/DDBJ whole genome shotgun (WGS) entry which is preliminary data.</text>
</comment>
<keyword evidence="4" id="KW-1185">Reference proteome</keyword>
<evidence type="ECO:0000256" key="2">
    <source>
        <dbReference type="SAM" id="MobiDB-lite"/>
    </source>
</evidence>
<gene>
    <name evidence="3" type="ORF">BpHYR1_019692</name>
</gene>
<evidence type="ECO:0000313" key="3">
    <source>
        <dbReference type="EMBL" id="RNA07246.1"/>
    </source>
</evidence>
<dbReference type="AlphaFoldDB" id="A0A3M7Q753"/>
<protein>
    <submittedName>
        <fullName evidence="3">Uncharacterized protein</fullName>
    </submittedName>
</protein>
<evidence type="ECO:0000313" key="4">
    <source>
        <dbReference type="Proteomes" id="UP000276133"/>
    </source>
</evidence>
<evidence type="ECO:0000256" key="1">
    <source>
        <dbReference type="SAM" id="Coils"/>
    </source>
</evidence>
<dbReference type="OrthoDB" id="10562935at2759"/>
<name>A0A3M7Q753_BRAPC</name>
<organism evidence="3 4">
    <name type="scientific">Brachionus plicatilis</name>
    <name type="common">Marine rotifer</name>
    <name type="synonym">Brachionus muelleri</name>
    <dbReference type="NCBI Taxonomy" id="10195"/>
    <lineage>
        <taxon>Eukaryota</taxon>
        <taxon>Metazoa</taxon>
        <taxon>Spiralia</taxon>
        <taxon>Gnathifera</taxon>
        <taxon>Rotifera</taxon>
        <taxon>Eurotatoria</taxon>
        <taxon>Monogononta</taxon>
        <taxon>Pseudotrocha</taxon>
        <taxon>Ploima</taxon>
        <taxon>Brachionidae</taxon>
        <taxon>Brachionus</taxon>
    </lineage>
</organism>
<accession>A0A3M7Q753</accession>
<dbReference type="EMBL" id="REGN01007112">
    <property type="protein sequence ID" value="RNA07246.1"/>
    <property type="molecule type" value="Genomic_DNA"/>
</dbReference>
<proteinExistence type="predicted"/>
<feature type="coiled-coil region" evidence="1">
    <location>
        <begin position="304"/>
        <end position="331"/>
    </location>
</feature>
<keyword evidence="1" id="KW-0175">Coiled coil</keyword>
<sequence length="473" mass="54665">MSLDSEHEDLKQMLELSKQVTDSYQNIHNQLNYKPVVKKRVYNLNRSYCEKSSHGEEEPDSILSYLIERLSQQHKLDLTKFEHSDHFDKMDRHLVAKSTLAEKDSEFLLTKSLYAQNKTIGENNKLITALSINEIETRRSICVDQEEKEEKNVQEEIVLIGEKSDIDSLLDNENNQLYNLLVANSSRVDQLTDLETNLNKQRLSGLRQIRPLDEHVHIEIELEPEPVKEEPAKEGPVKEEPQGKEYETELNDVAKYLVDEITKISLNKVKIDYLNEKYESKSLDMDKLIEKEMGASGGASTESKQHLVEYYRNLEQNLHQVRSEIDKLKQEAVEDLAYLSKVLNTDQMDIEDFYLNNDTDTEYLSQSTLNNGSSQVYLTPAESFSRAEENTLTSPTDAESDNEETRLTVKEMDPEEENCLKVTSQIIAKIRTCCFGIKKWNHTFWPKYITAECSPILHVLNKPRGHLNQAFIV</sequence>
<reference evidence="3 4" key="1">
    <citation type="journal article" date="2018" name="Sci. Rep.">
        <title>Genomic signatures of local adaptation to the degree of environmental predictability in rotifers.</title>
        <authorList>
            <person name="Franch-Gras L."/>
            <person name="Hahn C."/>
            <person name="Garcia-Roger E.M."/>
            <person name="Carmona M.J."/>
            <person name="Serra M."/>
            <person name="Gomez A."/>
        </authorList>
    </citation>
    <scope>NUCLEOTIDE SEQUENCE [LARGE SCALE GENOMIC DNA]</scope>
    <source>
        <strain evidence="3">HYR1</strain>
    </source>
</reference>
<dbReference type="Proteomes" id="UP000276133">
    <property type="component" value="Unassembled WGS sequence"/>
</dbReference>
<feature type="region of interest" description="Disordered" evidence="2">
    <location>
        <begin position="384"/>
        <end position="405"/>
    </location>
</feature>
<feature type="region of interest" description="Disordered" evidence="2">
    <location>
        <begin position="224"/>
        <end position="244"/>
    </location>
</feature>